<name>A0ABV0JPF2_9CYAN</name>
<comment type="caution">
    <text evidence="2">The sequence shown here is derived from an EMBL/GenBank/DDBJ whole genome shotgun (WGS) entry which is preliminary data.</text>
</comment>
<evidence type="ECO:0000256" key="1">
    <source>
        <dbReference type="SAM" id="Phobius"/>
    </source>
</evidence>
<proteinExistence type="predicted"/>
<keyword evidence="1" id="KW-0812">Transmembrane</keyword>
<organism evidence="2 3">
    <name type="scientific">Funiculus sociatus GB2-A5</name>
    <dbReference type="NCBI Taxonomy" id="2933946"/>
    <lineage>
        <taxon>Bacteria</taxon>
        <taxon>Bacillati</taxon>
        <taxon>Cyanobacteriota</taxon>
        <taxon>Cyanophyceae</taxon>
        <taxon>Coleofasciculales</taxon>
        <taxon>Coleofasciculaceae</taxon>
        <taxon>Funiculus</taxon>
    </lineage>
</organism>
<dbReference type="EMBL" id="JAMPKK010000024">
    <property type="protein sequence ID" value="MEP0865306.1"/>
    <property type="molecule type" value="Genomic_DNA"/>
</dbReference>
<keyword evidence="1" id="KW-1133">Transmembrane helix</keyword>
<dbReference type="RefSeq" id="WP_190419810.1">
    <property type="nucleotide sequence ID" value="NZ_JAMPKK010000024.1"/>
</dbReference>
<keyword evidence="1" id="KW-0472">Membrane</keyword>
<gene>
    <name evidence="2" type="ORF">NDI37_12590</name>
</gene>
<sequence>MPTCPKCHQLIKAEATTCPYCRCELKAYGHPGIPLHRATGEEYLCDTCTYHEDDTCTFAKRPYAKECTLYSDRSQQFDKTTTKRYGLGWRHSLQLWCQRNQGLLMFSGLIGVSLLVAFYATRGR</sequence>
<reference evidence="2 3" key="1">
    <citation type="submission" date="2022-04" db="EMBL/GenBank/DDBJ databases">
        <title>Positive selection, recombination, and allopatry shape intraspecific diversity of widespread and dominant cyanobacteria.</title>
        <authorList>
            <person name="Wei J."/>
            <person name="Shu W."/>
            <person name="Hu C."/>
        </authorList>
    </citation>
    <scope>NUCLEOTIDE SEQUENCE [LARGE SCALE GENOMIC DNA]</scope>
    <source>
        <strain evidence="2 3">GB2-A5</strain>
    </source>
</reference>
<accession>A0ABV0JPF2</accession>
<dbReference type="Proteomes" id="UP001442494">
    <property type="component" value="Unassembled WGS sequence"/>
</dbReference>
<protein>
    <submittedName>
        <fullName evidence="2">Zinc ribbon domain-containing protein</fullName>
    </submittedName>
</protein>
<evidence type="ECO:0000313" key="3">
    <source>
        <dbReference type="Proteomes" id="UP001442494"/>
    </source>
</evidence>
<keyword evidence="3" id="KW-1185">Reference proteome</keyword>
<feature type="transmembrane region" description="Helical" evidence="1">
    <location>
        <begin position="102"/>
        <end position="121"/>
    </location>
</feature>
<evidence type="ECO:0000313" key="2">
    <source>
        <dbReference type="EMBL" id="MEP0865306.1"/>
    </source>
</evidence>